<reference evidence="1 2" key="1">
    <citation type="submission" date="2016-11" db="EMBL/GenBank/DDBJ databases">
        <title>Draft Genome Sequences of Nine Cyanobacterial Strains from Diverse Habitats.</title>
        <authorList>
            <person name="Zhu T."/>
            <person name="Hou S."/>
            <person name="Lu X."/>
            <person name="Hess W.R."/>
        </authorList>
    </citation>
    <scope>NUCLEOTIDE SEQUENCE [LARGE SCALE GENOMIC DNA]</scope>
    <source>
        <strain evidence="1 2">NIES-30</strain>
    </source>
</reference>
<name>A0A1U7J1W3_9CYAN</name>
<protein>
    <submittedName>
        <fullName evidence="1">Uncharacterized protein</fullName>
    </submittedName>
</protein>
<keyword evidence="2" id="KW-1185">Reference proteome</keyword>
<gene>
    <name evidence="1" type="ORF">NIES30_17510</name>
</gene>
<sequence>MGKVGTMCNLVYWKDEVSGNLAPVVEKFLLTEEHLDSAEQATLAAYLRIWAYGPFAGGSQLELLQAKFTELVAQGDRNSIEQWCQQALDLGIEPF</sequence>
<proteinExistence type="predicted"/>
<dbReference type="AlphaFoldDB" id="A0A1U7J1W3"/>
<dbReference type="Proteomes" id="UP000185557">
    <property type="component" value="Unassembled WGS sequence"/>
</dbReference>
<evidence type="ECO:0000313" key="1">
    <source>
        <dbReference type="EMBL" id="OKH46097.1"/>
    </source>
</evidence>
<evidence type="ECO:0000313" key="2">
    <source>
        <dbReference type="Proteomes" id="UP000185557"/>
    </source>
</evidence>
<comment type="caution">
    <text evidence="1">The sequence shown here is derived from an EMBL/GenBank/DDBJ whole genome shotgun (WGS) entry which is preliminary data.</text>
</comment>
<organism evidence="1 2">
    <name type="scientific">Phormidium tenue NIES-30</name>
    <dbReference type="NCBI Taxonomy" id="549789"/>
    <lineage>
        <taxon>Bacteria</taxon>
        <taxon>Bacillati</taxon>
        <taxon>Cyanobacteriota</taxon>
        <taxon>Cyanophyceae</taxon>
        <taxon>Oscillatoriophycideae</taxon>
        <taxon>Oscillatoriales</taxon>
        <taxon>Oscillatoriaceae</taxon>
        <taxon>Phormidium</taxon>
    </lineage>
</organism>
<accession>A0A1U7J1W3</accession>
<dbReference type="EMBL" id="MRCG01000014">
    <property type="protein sequence ID" value="OKH46097.1"/>
    <property type="molecule type" value="Genomic_DNA"/>
</dbReference>